<organism evidence="1 2">
    <name type="scientific">Saccharopolyspora montiporae</name>
    <dbReference type="NCBI Taxonomy" id="2781240"/>
    <lineage>
        <taxon>Bacteria</taxon>
        <taxon>Bacillati</taxon>
        <taxon>Actinomycetota</taxon>
        <taxon>Actinomycetes</taxon>
        <taxon>Pseudonocardiales</taxon>
        <taxon>Pseudonocardiaceae</taxon>
        <taxon>Saccharopolyspora</taxon>
    </lineage>
</organism>
<protein>
    <submittedName>
        <fullName evidence="1">Uncharacterized protein</fullName>
    </submittedName>
</protein>
<dbReference type="AlphaFoldDB" id="A0A929BDJ5"/>
<evidence type="ECO:0000313" key="1">
    <source>
        <dbReference type="EMBL" id="MBE9376390.1"/>
    </source>
</evidence>
<reference evidence="1" key="1">
    <citation type="submission" date="2020-10" db="EMBL/GenBank/DDBJ databases">
        <title>Diversity and distribution of actinomycetes associated with coral in the coast of Hainan.</title>
        <authorList>
            <person name="Li F."/>
        </authorList>
    </citation>
    <scope>NUCLEOTIDE SEQUENCE</scope>
    <source>
        <strain evidence="1">HNM0983</strain>
    </source>
</reference>
<gene>
    <name evidence="1" type="ORF">IQ251_18215</name>
</gene>
<keyword evidence="2" id="KW-1185">Reference proteome</keyword>
<sequence length="83" mass="8763">MNEMRGSAEDPADVRAELADRARQVADGLHAQLRATGACWGADEAGTAFARVHAARARQLLERLDAAPARLRAGAPGRTGERG</sequence>
<evidence type="ECO:0000313" key="2">
    <source>
        <dbReference type="Proteomes" id="UP000598360"/>
    </source>
</evidence>
<dbReference type="Proteomes" id="UP000598360">
    <property type="component" value="Unassembled WGS sequence"/>
</dbReference>
<name>A0A929BDJ5_9PSEU</name>
<dbReference type="EMBL" id="JADEYC010000041">
    <property type="protein sequence ID" value="MBE9376390.1"/>
    <property type="molecule type" value="Genomic_DNA"/>
</dbReference>
<proteinExistence type="predicted"/>
<accession>A0A929BDJ5</accession>
<comment type="caution">
    <text evidence="1">The sequence shown here is derived from an EMBL/GenBank/DDBJ whole genome shotgun (WGS) entry which is preliminary data.</text>
</comment>